<evidence type="ECO:0000313" key="1">
    <source>
        <dbReference type="EMBL" id="OJG35774.1"/>
    </source>
</evidence>
<dbReference type="InterPro" id="IPR050484">
    <property type="entry name" value="Transf_Hexapept/Carb_Anhydrase"/>
</dbReference>
<dbReference type="Proteomes" id="UP000183700">
    <property type="component" value="Unassembled WGS sequence"/>
</dbReference>
<dbReference type="InterPro" id="IPR011004">
    <property type="entry name" value="Trimer_LpxA-like_sf"/>
</dbReference>
<name>A0A1L8SVB0_9ENTE</name>
<reference evidence="1 2" key="1">
    <citation type="submission" date="2014-12" db="EMBL/GenBank/DDBJ databases">
        <title>Draft genome sequences of 29 type strains of Enterococci.</title>
        <authorList>
            <person name="Zhong Z."/>
            <person name="Sun Z."/>
            <person name="Liu W."/>
            <person name="Zhang W."/>
            <person name="Zhang H."/>
        </authorList>
    </citation>
    <scope>NUCLEOTIDE SEQUENCE [LARGE SCALE GENOMIC DNA]</scope>
    <source>
        <strain evidence="1 2">DSM 22802</strain>
    </source>
</reference>
<accession>A0A1L8SVB0</accession>
<keyword evidence="1" id="KW-0808">Transferase</keyword>
<dbReference type="EMBL" id="JXKM01000005">
    <property type="protein sequence ID" value="OJG35774.1"/>
    <property type="molecule type" value="Genomic_DNA"/>
</dbReference>
<dbReference type="InterPro" id="IPR001451">
    <property type="entry name" value="Hexapep"/>
</dbReference>
<dbReference type="PANTHER" id="PTHR13061">
    <property type="entry name" value="DYNACTIN SUBUNIT P25"/>
    <property type="match status" value="1"/>
</dbReference>
<dbReference type="RefSeq" id="WP_071862319.1">
    <property type="nucleotide sequence ID" value="NZ_CP151540.1"/>
</dbReference>
<keyword evidence="2" id="KW-1185">Reference proteome</keyword>
<protein>
    <submittedName>
        <fullName evidence="1">Carbonic anhydrase/acetyltransferase</fullName>
    </submittedName>
</protein>
<dbReference type="Gene3D" id="2.160.10.10">
    <property type="entry name" value="Hexapeptide repeat proteins"/>
    <property type="match status" value="1"/>
</dbReference>
<dbReference type="GO" id="GO:0016740">
    <property type="term" value="F:transferase activity"/>
    <property type="evidence" value="ECO:0007669"/>
    <property type="project" value="UniProtKB-KW"/>
</dbReference>
<dbReference type="OrthoDB" id="9803036at2"/>
<dbReference type="PANTHER" id="PTHR13061:SF29">
    <property type="entry name" value="GAMMA CARBONIC ANHYDRASE-LIKE 1, MITOCHONDRIAL-RELATED"/>
    <property type="match status" value="1"/>
</dbReference>
<dbReference type="STRING" id="319970.RV00_GL002528"/>
<sequence>MTEFIANSADVFGDVTIEAGSTIWFQSVLRGDSNKISIGKKSNIQDGSIVHVDHDAPTQIGDYVTVGHGCIIHGCKIHSGALIGMGSTILNHAEIGENSLIGAGSLVTEGTVIPANSLAFGSPARVIRQLTSAEIEKNRENAEHYYELGQAYLNKVFPAFSSQGASHEGD</sequence>
<gene>
    <name evidence="1" type="ORF">RV00_GL002528</name>
</gene>
<dbReference type="AlphaFoldDB" id="A0A1L8SVB0"/>
<dbReference type="Pfam" id="PF00132">
    <property type="entry name" value="Hexapep"/>
    <property type="match status" value="1"/>
</dbReference>
<evidence type="ECO:0000313" key="2">
    <source>
        <dbReference type="Proteomes" id="UP000183700"/>
    </source>
</evidence>
<dbReference type="CDD" id="cd04645">
    <property type="entry name" value="LbH_gamma_CA_like"/>
    <property type="match status" value="1"/>
</dbReference>
<dbReference type="SUPFAM" id="SSF51161">
    <property type="entry name" value="Trimeric LpxA-like enzymes"/>
    <property type="match status" value="1"/>
</dbReference>
<organism evidence="1 2">
    <name type="scientific">Enterococcus devriesei</name>
    <dbReference type="NCBI Taxonomy" id="319970"/>
    <lineage>
        <taxon>Bacteria</taxon>
        <taxon>Bacillati</taxon>
        <taxon>Bacillota</taxon>
        <taxon>Bacilli</taxon>
        <taxon>Lactobacillales</taxon>
        <taxon>Enterococcaceae</taxon>
        <taxon>Enterococcus</taxon>
    </lineage>
</organism>
<comment type="caution">
    <text evidence="1">The sequence shown here is derived from an EMBL/GenBank/DDBJ whole genome shotgun (WGS) entry which is preliminary data.</text>
</comment>
<proteinExistence type="predicted"/>
<dbReference type="InterPro" id="IPR047324">
    <property type="entry name" value="LbH_gamma_CA-like"/>
</dbReference>